<dbReference type="Pfam" id="PF05729">
    <property type="entry name" value="NACHT"/>
    <property type="match status" value="1"/>
</dbReference>
<proteinExistence type="predicted"/>
<comment type="caution">
    <text evidence="16">The sequence shown here is derived from an EMBL/GenBank/DDBJ whole genome shotgun (WGS) entry which is preliminary data.</text>
</comment>
<dbReference type="GO" id="GO:0071222">
    <property type="term" value="P:cellular response to lipopolysaccharide"/>
    <property type="evidence" value="ECO:0007669"/>
    <property type="project" value="TreeGrafter"/>
</dbReference>
<dbReference type="eggNOG" id="ENOG502S3CB">
    <property type="taxonomic scope" value="Eukaryota"/>
</dbReference>
<dbReference type="Gene3D" id="3.40.50.300">
    <property type="entry name" value="P-loop containing nucleotide triphosphate hydrolases"/>
    <property type="match status" value="1"/>
</dbReference>
<keyword evidence="11" id="KW-0325">Glycoprotein</keyword>
<evidence type="ECO:0000256" key="6">
    <source>
        <dbReference type="ARBA" id="ARBA00022840"/>
    </source>
</evidence>
<dbReference type="InterPro" id="IPR013783">
    <property type="entry name" value="Ig-like_fold"/>
</dbReference>
<keyword evidence="12" id="KW-0393">Immunoglobulin domain</keyword>
<keyword evidence="7 14" id="KW-1133">Transmembrane helix</keyword>
<protein>
    <recommendedName>
        <fullName evidence="15">Ig-like domain-containing protein</fullName>
    </recommendedName>
</protein>
<feature type="transmembrane region" description="Helical" evidence="14">
    <location>
        <begin position="179"/>
        <end position="201"/>
    </location>
</feature>
<dbReference type="SMART" id="SM00409">
    <property type="entry name" value="IG"/>
    <property type="match status" value="1"/>
</dbReference>
<dbReference type="GO" id="GO:0042130">
    <property type="term" value="P:negative regulation of T cell proliferation"/>
    <property type="evidence" value="ECO:0007669"/>
    <property type="project" value="TreeGrafter"/>
</dbReference>
<dbReference type="SUPFAM" id="SSF52047">
    <property type="entry name" value="RNI-like"/>
    <property type="match status" value="1"/>
</dbReference>
<dbReference type="InterPro" id="IPR036179">
    <property type="entry name" value="Ig-like_dom_sf"/>
</dbReference>
<evidence type="ECO:0000256" key="1">
    <source>
        <dbReference type="ARBA" id="ARBA00004251"/>
    </source>
</evidence>
<gene>
    <name evidence="16" type="ORF">Y1Q_0018841</name>
</gene>
<evidence type="ECO:0000256" key="7">
    <source>
        <dbReference type="ARBA" id="ARBA00022989"/>
    </source>
</evidence>
<keyword evidence="3 14" id="KW-0812">Transmembrane</keyword>
<dbReference type="Proteomes" id="UP000050525">
    <property type="component" value="Unassembled WGS sequence"/>
</dbReference>
<evidence type="ECO:0000313" key="17">
    <source>
        <dbReference type="Proteomes" id="UP000050525"/>
    </source>
</evidence>
<dbReference type="GO" id="GO:0006955">
    <property type="term" value="P:immune response"/>
    <property type="evidence" value="ECO:0007669"/>
    <property type="project" value="TreeGrafter"/>
</dbReference>
<keyword evidence="10" id="KW-0675">Receptor</keyword>
<accession>A0A151N563</accession>
<keyword evidence="5" id="KW-0547">Nucleotide-binding</keyword>
<dbReference type="InterPro" id="IPR007111">
    <property type="entry name" value="NACHT_NTPase"/>
</dbReference>
<comment type="subcellular location">
    <subcellularLocation>
        <location evidence="1">Cell membrane</location>
        <topology evidence="1">Single-pass type I membrane protein</topology>
    </subcellularLocation>
</comment>
<dbReference type="GO" id="GO:0007166">
    <property type="term" value="P:cell surface receptor signaling pathway"/>
    <property type="evidence" value="ECO:0007669"/>
    <property type="project" value="TreeGrafter"/>
</dbReference>
<evidence type="ECO:0000256" key="4">
    <source>
        <dbReference type="ARBA" id="ARBA00022729"/>
    </source>
</evidence>
<dbReference type="InterPro" id="IPR007110">
    <property type="entry name" value="Ig-like_dom"/>
</dbReference>
<evidence type="ECO:0000256" key="3">
    <source>
        <dbReference type="ARBA" id="ARBA00022692"/>
    </source>
</evidence>
<dbReference type="AlphaFoldDB" id="A0A151N563"/>
<dbReference type="InterPro" id="IPR003599">
    <property type="entry name" value="Ig_sub"/>
</dbReference>
<dbReference type="GO" id="GO:0005524">
    <property type="term" value="F:ATP binding"/>
    <property type="evidence" value="ECO:0007669"/>
    <property type="project" value="UniProtKB-KW"/>
</dbReference>
<evidence type="ECO:0000313" key="16">
    <source>
        <dbReference type="EMBL" id="KYO31901.1"/>
    </source>
</evidence>
<evidence type="ECO:0000256" key="2">
    <source>
        <dbReference type="ARBA" id="ARBA00022475"/>
    </source>
</evidence>
<feature type="transmembrane region" description="Helical" evidence="14">
    <location>
        <begin position="31"/>
        <end position="49"/>
    </location>
</feature>
<dbReference type="GO" id="GO:0031295">
    <property type="term" value="P:T cell costimulation"/>
    <property type="evidence" value="ECO:0007669"/>
    <property type="project" value="TreeGrafter"/>
</dbReference>
<sequence>MFLPAQDPTGPIASASADLAPVWNETSRKNMATLANLLYVGWVTAAIIVRAGCERPIIKGFINEDVLLPCIAEQKGPFHLEEVVVNWQSSDNREIMHSFYHGKDHPEHQAERLRGRTQLFPQEFPNGNASLLLRRLSIQDAGNYTCHAVVYDAAPSTEHNLQLHVLEEEVPIKQGNNRLLFLFAFMAILLLVLLVVVTFLIKKKCKKSDSCSAEDAEKLIEDRNAEVLERFRRAVCERSAPCYKLFSEKESDNTLDRKLYMISGKKLRAASEITNYIYRSQEKVASIQPEELFTTKKPNATRMLLVGNTAKIISRTCKRLQQKWASEENKVVYGCVTYIPCRELKSSERPMSVRELLEQQCKELAPVLPDLLSTGTVLVILDGLEEFKDDLSDTQSSGSLDIDTPLVISALVWKVITKDLLPETDVLVTAQLTTVSEIGKHFEDIFVIFDFTSDQIKQYFDIGLQRKEIFHCNFGAVTKQELLPLVAVPLQIDLLCDALMTVSKNLDIRNEQLTPDERVSSSSQLSSRTLEAGGTDTTPPAPVLNVDSKFLEDIKEITFRLAKMCYDCLVSDAQEIQREELESPADIGAMKYSLEKSTLQVLDLRLCDLQDENLEQLDSVMKSCTQVWISYNKLTEKSGRILQRVLEYPNCRVQYLSNLDASHFN</sequence>
<keyword evidence="4" id="KW-0732">Signal</keyword>
<dbReference type="GO" id="GO:0009897">
    <property type="term" value="C:external side of plasma membrane"/>
    <property type="evidence" value="ECO:0007669"/>
    <property type="project" value="TreeGrafter"/>
</dbReference>
<name>A0A151N563_ALLMI</name>
<organism evidence="16 17">
    <name type="scientific">Alligator mississippiensis</name>
    <name type="common">American alligator</name>
    <dbReference type="NCBI Taxonomy" id="8496"/>
    <lineage>
        <taxon>Eukaryota</taxon>
        <taxon>Metazoa</taxon>
        <taxon>Chordata</taxon>
        <taxon>Craniata</taxon>
        <taxon>Vertebrata</taxon>
        <taxon>Euteleostomi</taxon>
        <taxon>Archelosauria</taxon>
        <taxon>Archosauria</taxon>
        <taxon>Crocodylia</taxon>
        <taxon>Alligatoridae</taxon>
        <taxon>Alligatorinae</taxon>
        <taxon>Alligator</taxon>
    </lineage>
</organism>
<evidence type="ECO:0000256" key="12">
    <source>
        <dbReference type="ARBA" id="ARBA00023319"/>
    </source>
</evidence>
<dbReference type="FunFam" id="2.60.40.10:FF:000142">
    <property type="entry name" value="V-set domain-containing T-cell activation inhibitor 1"/>
    <property type="match status" value="1"/>
</dbReference>
<evidence type="ECO:0000256" key="13">
    <source>
        <dbReference type="SAM" id="MobiDB-lite"/>
    </source>
</evidence>
<keyword evidence="17" id="KW-1185">Reference proteome</keyword>
<evidence type="ECO:0000256" key="10">
    <source>
        <dbReference type="ARBA" id="ARBA00023170"/>
    </source>
</evidence>
<dbReference type="Pfam" id="PF07686">
    <property type="entry name" value="V-set"/>
    <property type="match status" value="1"/>
</dbReference>
<dbReference type="InterPro" id="IPR013106">
    <property type="entry name" value="Ig_V-set"/>
</dbReference>
<dbReference type="PANTHER" id="PTHR25466:SF14">
    <property type="entry name" value="BUTYROPHILIN SUBFAMILY 2 MEMBER A2-LIKE-RELATED"/>
    <property type="match status" value="1"/>
</dbReference>
<dbReference type="Gene3D" id="2.60.40.10">
    <property type="entry name" value="Immunoglobulins"/>
    <property type="match status" value="1"/>
</dbReference>
<evidence type="ECO:0000256" key="9">
    <source>
        <dbReference type="ARBA" id="ARBA00023157"/>
    </source>
</evidence>
<dbReference type="EMBL" id="AKHW03004012">
    <property type="protein sequence ID" value="KYO31901.1"/>
    <property type="molecule type" value="Genomic_DNA"/>
</dbReference>
<dbReference type="PANTHER" id="PTHR25466">
    <property type="entry name" value="T-LYMPHOCYTE ACTIVATION ANTIGEN"/>
    <property type="match status" value="1"/>
</dbReference>
<feature type="domain" description="Ig-like" evidence="15">
    <location>
        <begin position="63"/>
        <end position="162"/>
    </location>
</feature>
<evidence type="ECO:0000256" key="5">
    <source>
        <dbReference type="ARBA" id="ARBA00022741"/>
    </source>
</evidence>
<evidence type="ECO:0000256" key="11">
    <source>
        <dbReference type="ARBA" id="ARBA00023180"/>
    </source>
</evidence>
<dbReference type="SUPFAM" id="SSF48726">
    <property type="entry name" value="Immunoglobulin"/>
    <property type="match status" value="1"/>
</dbReference>
<dbReference type="GO" id="GO:0042102">
    <property type="term" value="P:positive regulation of T cell proliferation"/>
    <property type="evidence" value="ECO:0007669"/>
    <property type="project" value="TreeGrafter"/>
</dbReference>
<evidence type="ECO:0000256" key="14">
    <source>
        <dbReference type="SAM" id="Phobius"/>
    </source>
</evidence>
<keyword evidence="6" id="KW-0067">ATP-binding</keyword>
<evidence type="ECO:0000256" key="8">
    <source>
        <dbReference type="ARBA" id="ARBA00023136"/>
    </source>
</evidence>
<keyword evidence="8 14" id="KW-0472">Membrane</keyword>
<keyword evidence="9" id="KW-1015">Disulfide bond</keyword>
<dbReference type="PROSITE" id="PS50835">
    <property type="entry name" value="IG_LIKE"/>
    <property type="match status" value="1"/>
</dbReference>
<reference evidence="16 17" key="1">
    <citation type="journal article" date="2012" name="Genome Biol.">
        <title>Sequencing three crocodilian genomes to illuminate the evolution of archosaurs and amniotes.</title>
        <authorList>
            <person name="St John J.A."/>
            <person name="Braun E.L."/>
            <person name="Isberg S.R."/>
            <person name="Miles L.G."/>
            <person name="Chong A.Y."/>
            <person name="Gongora J."/>
            <person name="Dalzell P."/>
            <person name="Moran C."/>
            <person name="Bed'hom B."/>
            <person name="Abzhanov A."/>
            <person name="Burgess S.C."/>
            <person name="Cooksey A.M."/>
            <person name="Castoe T.A."/>
            <person name="Crawford N.G."/>
            <person name="Densmore L.D."/>
            <person name="Drew J.C."/>
            <person name="Edwards S.V."/>
            <person name="Faircloth B.C."/>
            <person name="Fujita M.K."/>
            <person name="Greenwold M.J."/>
            <person name="Hoffmann F.G."/>
            <person name="Howard J.M."/>
            <person name="Iguchi T."/>
            <person name="Janes D.E."/>
            <person name="Khan S.Y."/>
            <person name="Kohno S."/>
            <person name="de Koning A.J."/>
            <person name="Lance S.L."/>
            <person name="McCarthy F.M."/>
            <person name="McCormack J.E."/>
            <person name="Merchant M.E."/>
            <person name="Peterson D.G."/>
            <person name="Pollock D.D."/>
            <person name="Pourmand N."/>
            <person name="Raney B.J."/>
            <person name="Roessler K.A."/>
            <person name="Sanford J.R."/>
            <person name="Sawyer R.H."/>
            <person name="Schmidt C.J."/>
            <person name="Triplett E.W."/>
            <person name="Tuberville T.D."/>
            <person name="Venegas-Anaya M."/>
            <person name="Howard J.T."/>
            <person name="Jarvis E.D."/>
            <person name="Guillette L.J.Jr."/>
            <person name="Glenn T.C."/>
            <person name="Green R.E."/>
            <person name="Ray D.A."/>
        </authorList>
    </citation>
    <scope>NUCLEOTIDE SEQUENCE [LARGE SCALE GENOMIC DNA]</scope>
    <source>
        <strain evidence="16">KSC_2009_1</strain>
    </source>
</reference>
<dbReference type="InterPro" id="IPR027417">
    <property type="entry name" value="P-loop_NTPase"/>
</dbReference>
<dbReference type="Gene3D" id="3.80.10.10">
    <property type="entry name" value="Ribonuclease Inhibitor"/>
    <property type="match status" value="1"/>
</dbReference>
<evidence type="ECO:0000259" key="15">
    <source>
        <dbReference type="PROSITE" id="PS50835"/>
    </source>
</evidence>
<dbReference type="InterPro" id="IPR051713">
    <property type="entry name" value="T-cell_Activation_Regulation"/>
</dbReference>
<keyword evidence="2" id="KW-1003">Cell membrane</keyword>
<dbReference type="InterPro" id="IPR032675">
    <property type="entry name" value="LRR_dom_sf"/>
</dbReference>
<feature type="region of interest" description="Disordered" evidence="13">
    <location>
        <begin position="513"/>
        <end position="541"/>
    </location>
</feature>